<gene>
    <name evidence="2" type="ORF">ASPSYDRAFT_532051</name>
</gene>
<protein>
    <submittedName>
        <fullName evidence="2">Uncharacterized protein</fullName>
    </submittedName>
</protein>
<dbReference type="AlphaFoldDB" id="A0A1L9T257"/>
<evidence type="ECO:0000313" key="2">
    <source>
        <dbReference type="EMBL" id="OJJ53516.1"/>
    </source>
</evidence>
<accession>A0A1L9T257</accession>
<name>A0A1L9T257_9EURO</name>
<organism evidence="2 3">
    <name type="scientific">Aspergillus sydowii CBS 593.65</name>
    <dbReference type="NCBI Taxonomy" id="1036612"/>
    <lineage>
        <taxon>Eukaryota</taxon>
        <taxon>Fungi</taxon>
        <taxon>Dikarya</taxon>
        <taxon>Ascomycota</taxon>
        <taxon>Pezizomycotina</taxon>
        <taxon>Eurotiomycetes</taxon>
        <taxon>Eurotiomycetidae</taxon>
        <taxon>Eurotiales</taxon>
        <taxon>Aspergillaceae</taxon>
        <taxon>Aspergillus</taxon>
        <taxon>Aspergillus subgen. Nidulantes</taxon>
    </lineage>
</organism>
<reference evidence="3" key="1">
    <citation type="journal article" date="2017" name="Genome Biol.">
        <title>Comparative genomics reveals high biological diversity and specific adaptations in the industrially and medically important fungal genus Aspergillus.</title>
        <authorList>
            <person name="de Vries R.P."/>
            <person name="Riley R."/>
            <person name="Wiebenga A."/>
            <person name="Aguilar-Osorio G."/>
            <person name="Amillis S."/>
            <person name="Uchima C.A."/>
            <person name="Anderluh G."/>
            <person name="Asadollahi M."/>
            <person name="Askin M."/>
            <person name="Barry K."/>
            <person name="Battaglia E."/>
            <person name="Bayram O."/>
            <person name="Benocci T."/>
            <person name="Braus-Stromeyer S.A."/>
            <person name="Caldana C."/>
            <person name="Canovas D."/>
            <person name="Cerqueira G.C."/>
            <person name="Chen F."/>
            <person name="Chen W."/>
            <person name="Choi C."/>
            <person name="Clum A."/>
            <person name="Dos Santos R.A."/>
            <person name="Damasio A.R."/>
            <person name="Diallinas G."/>
            <person name="Emri T."/>
            <person name="Fekete E."/>
            <person name="Flipphi M."/>
            <person name="Freyberg S."/>
            <person name="Gallo A."/>
            <person name="Gournas C."/>
            <person name="Habgood R."/>
            <person name="Hainaut M."/>
            <person name="Harispe M.L."/>
            <person name="Henrissat B."/>
            <person name="Hilden K.S."/>
            <person name="Hope R."/>
            <person name="Hossain A."/>
            <person name="Karabika E."/>
            <person name="Karaffa L."/>
            <person name="Karanyi Z."/>
            <person name="Krasevec N."/>
            <person name="Kuo A."/>
            <person name="Kusch H."/>
            <person name="LaButti K."/>
            <person name="Lagendijk E.L."/>
            <person name="Lapidus A."/>
            <person name="Levasseur A."/>
            <person name="Lindquist E."/>
            <person name="Lipzen A."/>
            <person name="Logrieco A.F."/>
            <person name="MacCabe A."/>
            <person name="Maekelae M.R."/>
            <person name="Malavazi I."/>
            <person name="Melin P."/>
            <person name="Meyer V."/>
            <person name="Mielnichuk N."/>
            <person name="Miskei M."/>
            <person name="Molnar A.P."/>
            <person name="Mule G."/>
            <person name="Ngan C.Y."/>
            <person name="Orejas M."/>
            <person name="Orosz E."/>
            <person name="Ouedraogo J.P."/>
            <person name="Overkamp K.M."/>
            <person name="Park H.-S."/>
            <person name="Perrone G."/>
            <person name="Piumi F."/>
            <person name="Punt P.J."/>
            <person name="Ram A.F."/>
            <person name="Ramon A."/>
            <person name="Rauscher S."/>
            <person name="Record E."/>
            <person name="Riano-Pachon D.M."/>
            <person name="Robert V."/>
            <person name="Roehrig J."/>
            <person name="Ruller R."/>
            <person name="Salamov A."/>
            <person name="Salih N.S."/>
            <person name="Samson R.A."/>
            <person name="Sandor E."/>
            <person name="Sanguinetti M."/>
            <person name="Schuetze T."/>
            <person name="Sepcic K."/>
            <person name="Shelest E."/>
            <person name="Sherlock G."/>
            <person name="Sophianopoulou V."/>
            <person name="Squina F.M."/>
            <person name="Sun H."/>
            <person name="Susca A."/>
            <person name="Todd R.B."/>
            <person name="Tsang A."/>
            <person name="Unkles S.E."/>
            <person name="van de Wiele N."/>
            <person name="van Rossen-Uffink D."/>
            <person name="Oliveira J.V."/>
            <person name="Vesth T.C."/>
            <person name="Visser J."/>
            <person name="Yu J.-H."/>
            <person name="Zhou M."/>
            <person name="Andersen M.R."/>
            <person name="Archer D.B."/>
            <person name="Baker S.E."/>
            <person name="Benoit I."/>
            <person name="Brakhage A.A."/>
            <person name="Braus G.H."/>
            <person name="Fischer R."/>
            <person name="Frisvad J.C."/>
            <person name="Goldman G.H."/>
            <person name="Houbraken J."/>
            <person name="Oakley B."/>
            <person name="Pocsi I."/>
            <person name="Scazzocchio C."/>
            <person name="Seiboth B."/>
            <person name="vanKuyk P.A."/>
            <person name="Wortman J."/>
            <person name="Dyer P.S."/>
            <person name="Grigoriev I.V."/>
        </authorList>
    </citation>
    <scope>NUCLEOTIDE SEQUENCE [LARGE SCALE GENOMIC DNA]</scope>
    <source>
        <strain evidence="3">CBS 593.65</strain>
    </source>
</reference>
<dbReference type="RefSeq" id="XP_040697322.1">
    <property type="nucleotide sequence ID" value="XM_040848646.1"/>
</dbReference>
<dbReference type="EMBL" id="KV878597">
    <property type="protein sequence ID" value="OJJ53516.1"/>
    <property type="molecule type" value="Genomic_DNA"/>
</dbReference>
<dbReference type="Proteomes" id="UP000184356">
    <property type="component" value="Unassembled WGS sequence"/>
</dbReference>
<feature type="region of interest" description="Disordered" evidence="1">
    <location>
        <begin position="166"/>
        <end position="191"/>
    </location>
</feature>
<dbReference type="OrthoDB" id="3508621at2759"/>
<evidence type="ECO:0000313" key="3">
    <source>
        <dbReference type="Proteomes" id="UP000184356"/>
    </source>
</evidence>
<dbReference type="GeneID" id="63764719"/>
<feature type="compositionally biased region" description="Acidic residues" evidence="1">
    <location>
        <begin position="166"/>
        <end position="178"/>
    </location>
</feature>
<sequence length="380" mass="42862">MSTPPYKLPQAISEWGKEMIAAGLQGQTIHGAKLVSASKIGYEVFLLFQIIWIRHASTENLHRMVPGIERWIKKAETMLADYKSWDTYCRGFGGRDLNEGTFAIARYYQLEVDKTEDKAEFGALVTPIAHRTRANTTVGERLAGSHLQTPTKSTGDVEMMDVEDFDSDEDEVEIDESPELPSSSPFRPETPVSKELANVLYPPSLDEQIVNCALVIFLNALTVHFNIASNWTLHRKAFKAVFGDASFEARTDGYLNHAGQPKVILEVKPASRYAKESLIQMQESAQMVAWIKTDSDNKEHRGKRVPLHLAQDRHEIYLTVAEYNSDYVKYLNDKTSQSGASFMTMHRFGPFNTLDRKHMKEMGPVLLGISLWAESGEDQI</sequence>
<dbReference type="STRING" id="1036612.A0A1L9T257"/>
<keyword evidence="3" id="KW-1185">Reference proteome</keyword>
<dbReference type="VEuPathDB" id="FungiDB:ASPSYDRAFT_532051"/>
<proteinExistence type="predicted"/>
<evidence type="ECO:0000256" key="1">
    <source>
        <dbReference type="SAM" id="MobiDB-lite"/>
    </source>
</evidence>